<keyword evidence="1" id="KW-0472">Membrane</keyword>
<feature type="transmembrane region" description="Helical" evidence="1">
    <location>
        <begin position="36"/>
        <end position="57"/>
    </location>
</feature>
<dbReference type="Proteomes" id="UP000095283">
    <property type="component" value="Unplaced"/>
</dbReference>
<dbReference type="AlphaFoldDB" id="A0A1I7WLS0"/>
<keyword evidence="2" id="KW-1185">Reference proteome</keyword>
<sequence>MVPAGSNGSKDGTCTCVGELIKRIISLRKLLTPQGMFFYITILLNFIINCISFLFSLTEL</sequence>
<keyword evidence="1" id="KW-0812">Transmembrane</keyword>
<evidence type="ECO:0000313" key="3">
    <source>
        <dbReference type="WBParaSite" id="Hba_06089"/>
    </source>
</evidence>
<proteinExistence type="predicted"/>
<organism evidence="2 3">
    <name type="scientific">Heterorhabditis bacteriophora</name>
    <name type="common">Entomopathogenic nematode worm</name>
    <dbReference type="NCBI Taxonomy" id="37862"/>
    <lineage>
        <taxon>Eukaryota</taxon>
        <taxon>Metazoa</taxon>
        <taxon>Ecdysozoa</taxon>
        <taxon>Nematoda</taxon>
        <taxon>Chromadorea</taxon>
        <taxon>Rhabditida</taxon>
        <taxon>Rhabditina</taxon>
        <taxon>Rhabditomorpha</taxon>
        <taxon>Strongyloidea</taxon>
        <taxon>Heterorhabditidae</taxon>
        <taxon>Heterorhabditis</taxon>
    </lineage>
</organism>
<name>A0A1I7WLS0_HETBA</name>
<reference evidence="3" key="1">
    <citation type="submission" date="2016-11" db="UniProtKB">
        <authorList>
            <consortium name="WormBaseParasite"/>
        </authorList>
    </citation>
    <scope>IDENTIFICATION</scope>
</reference>
<evidence type="ECO:0000256" key="1">
    <source>
        <dbReference type="SAM" id="Phobius"/>
    </source>
</evidence>
<dbReference type="WBParaSite" id="Hba_06089">
    <property type="protein sequence ID" value="Hba_06089"/>
    <property type="gene ID" value="Hba_06089"/>
</dbReference>
<keyword evidence="1" id="KW-1133">Transmembrane helix</keyword>
<accession>A0A1I7WLS0</accession>
<protein>
    <submittedName>
        <fullName evidence="3">Uncharacterized protein</fullName>
    </submittedName>
</protein>
<evidence type="ECO:0000313" key="2">
    <source>
        <dbReference type="Proteomes" id="UP000095283"/>
    </source>
</evidence>